<proteinExistence type="predicted"/>
<evidence type="ECO:0000313" key="1">
    <source>
        <dbReference type="EMBL" id="MBW0552538.1"/>
    </source>
</evidence>
<name>A0A9Q3IYX1_9BASI</name>
<protein>
    <recommendedName>
        <fullName evidence="3">Chromo domain-containing protein</fullName>
    </recommendedName>
</protein>
<accession>A0A9Q3IYX1</accession>
<sequence length="98" mass="11083">MEVSSRKHPVLPVSFVKPYSHTGEDKLPSRSNIYTSQDIVKAEDSPGPLKKLIKSRKIRLNGEDHGQYLVKFKNQTADKDEWLAEDAIPEGELHLVLS</sequence>
<evidence type="ECO:0000313" key="2">
    <source>
        <dbReference type="Proteomes" id="UP000765509"/>
    </source>
</evidence>
<dbReference type="Proteomes" id="UP000765509">
    <property type="component" value="Unassembled WGS sequence"/>
</dbReference>
<dbReference type="EMBL" id="AVOT02058718">
    <property type="protein sequence ID" value="MBW0552538.1"/>
    <property type="molecule type" value="Genomic_DNA"/>
</dbReference>
<dbReference type="OrthoDB" id="4360000at2759"/>
<comment type="caution">
    <text evidence="1">The sequence shown here is derived from an EMBL/GenBank/DDBJ whole genome shotgun (WGS) entry which is preliminary data.</text>
</comment>
<dbReference type="AlphaFoldDB" id="A0A9Q3IYX1"/>
<organism evidence="1 2">
    <name type="scientific">Austropuccinia psidii MF-1</name>
    <dbReference type="NCBI Taxonomy" id="1389203"/>
    <lineage>
        <taxon>Eukaryota</taxon>
        <taxon>Fungi</taxon>
        <taxon>Dikarya</taxon>
        <taxon>Basidiomycota</taxon>
        <taxon>Pucciniomycotina</taxon>
        <taxon>Pucciniomycetes</taxon>
        <taxon>Pucciniales</taxon>
        <taxon>Sphaerophragmiaceae</taxon>
        <taxon>Austropuccinia</taxon>
    </lineage>
</organism>
<gene>
    <name evidence="1" type="ORF">O181_092253</name>
</gene>
<reference evidence="1" key="1">
    <citation type="submission" date="2021-03" db="EMBL/GenBank/DDBJ databases">
        <title>Draft genome sequence of rust myrtle Austropuccinia psidii MF-1, a brazilian biotype.</title>
        <authorList>
            <person name="Quecine M.C."/>
            <person name="Pachon D.M.R."/>
            <person name="Bonatelli M.L."/>
            <person name="Correr F.H."/>
            <person name="Franceschini L.M."/>
            <person name="Leite T.F."/>
            <person name="Margarido G.R.A."/>
            <person name="Almeida C.A."/>
            <person name="Ferrarezi J.A."/>
            <person name="Labate C.A."/>
        </authorList>
    </citation>
    <scope>NUCLEOTIDE SEQUENCE</scope>
    <source>
        <strain evidence="1">MF-1</strain>
    </source>
</reference>
<evidence type="ECO:0008006" key="3">
    <source>
        <dbReference type="Google" id="ProtNLM"/>
    </source>
</evidence>
<keyword evidence="2" id="KW-1185">Reference proteome</keyword>